<sequence>MRNSGIITSKQEGKWVIYSLANREDNIMKCILTELKKSAESLPPIIVCKR</sequence>
<evidence type="ECO:0000313" key="1">
    <source>
        <dbReference type="EMBL" id="SFZ98671.1"/>
    </source>
</evidence>
<protein>
    <recommendedName>
        <fullName evidence="2">HTH arsR-type domain-containing protein</fullName>
    </recommendedName>
</protein>
<organism evidence="1">
    <name type="scientific">hydrothermal vent metagenome</name>
    <dbReference type="NCBI Taxonomy" id="652676"/>
    <lineage>
        <taxon>unclassified sequences</taxon>
        <taxon>metagenomes</taxon>
        <taxon>ecological metagenomes</taxon>
    </lineage>
</organism>
<evidence type="ECO:0008006" key="2">
    <source>
        <dbReference type="Google" id="ProtNLM"/>
    </source>
</evidence>
<accession>A0A1W1EF77</accession>
<dbReference type="EMBL" id="FPKX01000058">
    <property type="protein sequence ID" value="SFZ98671.1"/>
    <property type="molecule type" value="Genomic_DNA"/>
</dbReference>
<proteinExistence type="predicted"/>
<reference evidence="1" key="1">
    <citation type="submission" date="2016-10" db="EMBL/GenBank/DDBJ databases">
        <authorList>
            <person name="de Groot N.N."/>
        </authorList>
    </citation>
    <scope>NUCLEOTIDE SEQUENCE</scope>
</reference>
<gene>
    <name evidence="1" type="ORF">MNB_SV-5-1060</name>
</gene>
<dbReference type="AlphaFoldDB" id="A0A1W1EF77"/>
<name>A0A1W1EF77_9ZZZZ</name>